<reference evidence="3 4" key="1">
    <citation type="submission" date="2018-12" db="EMBL/GenBank/DDBJ databases">
        <title>Genome Sequence of Candidatus Viridilinea halotolerans isolated from saline sulfide-rich spring.</title>
        <authorList>
            <person name="Grouzdev D.S."/>
            <person name="Burganskaya E.I."/>
            <person name="Krutkina M.S."/>
            <person name="Sukhacheva M.V."/>
            <person name="Gorlenko V.M."/>
        </authorList>
    </citation>
    <scope>NUCLEOTIDE SEQUENCE [LARGE SCALE GENOMIC DNA]</scope>
    <source>
        <strain evidence="3">Chok-6</strain>
    </source>
</reference>
<protein>
    <submittedName>
        <fullName evidence="3">Uncharacterized protein</fullName>
    </submittedName>
</protein>
<name>A0A426TWE2_9CHLR</name>
<dbReference type="EMBL" id="RSAS01000590">
    <property type="protein sequence ID" value="RRR69756.1"/>
    <property type="molecule type" value="Genomic_DNA"/>
</dbReference>
<evidence type="ECO:0000256" key="2">
    <source>
        <dbReference type="SAM" id="MobiDB-lite"/>
    </source>
</evidence>
<proteinExistence type="predicted"/>
<keyword evidence="1" id="KW-0175">Coiled coil</keyword>
<dbReference type="Proteomes" id="UP000280307">
    <property type="component" value="Unassembled WGS sequence"/>
</dbReference>
<feature type="coiled-coil region" evidence="1">
    <location>
        <begin position="46"/>
        <end position="84"/>
    </location>
</feature>
<evidence type="ECO:0000256" key="1">
    <source>
        <dbReference type="SAM" id="Coils"/>
    </source>
</evidence>
<feature type="compositionally biased region" description="Low complexity" evidence="2">
    <location>
        <begin position="141"/>
        <end position="176"/>
    </location>
</feature>
<evidence type="ECO:0000313" key="4">
    <source>
        <dbReference type="Proteomes" id="UP000280307"/>
    </source>
</evidence>
<organism evidence="3 4">
    <name type="scientific">Candidatus Viridilinea halotolerans</name>
    <dbReference type="NCBI Taxonomy" id="2491704"/>
    <lineage>
        <taxon>Bacteria</taxon>
        <taxon>Bacillati</taxon>
        <taxon>Chloroflexota</taxon>
        <taxon>Chloroflexia</taxon>
        <taxon>Chloroflexales</taxon>
        <taxon>Chloroflexineae</taxon>
        <taxon>Oscillochloridaceae</taxon>
        <taxon>Candidatus Viridilinea</taxon>
    </lineage>
</organism>
<gene>
    <name evidence="3" type="ORF">EI684_14730</name>
</gene>
<comment type="caution">
    <text evidence="3">The sequence shown here is derived from an EMBL/GenBank/DDBJ whole genome shotgun (WGS) entry which is preliminary data.</text>
</comment>
<feature type="region of interest" description="Disordered" evidence="2">
    <location>
        <begin position="133"/>
        <end position="176"/>
    </location>
</feature>
<sequence length="176" mass="19742">MNETLQMLLLFASGATGSEIVRYILHARRQRRSEQREDGQIEFQQIADLHQQATELREEVRRTNAELRGELAHLRSEVESWRRSYFDLFHTAREIQQQYGLVTAYLNAILVWLKQQNIDIPMPVPVLPELPPLPGPPLNGATTRPAAAPATAPTTTRPTPQQTSAPATTPTNGTTP</sequence>
<dbReference type="AlphaFoldDB" id="A0A426TWE2"/>
<accession>A0A426TWE2</accession>
<evidence type="ECO:0000313" key="3">
    <source>
        <dbReference type="EMBL" id="RRR69756.1"/>
    </source>
</evidence>